<evidence type="ECO:0000313" key="2">
    <source>
        <dbReference type="Proteomes" id="UP000794436"/>
    </source>
</evidence>
<organism evidence="1 2">
    <name type="scientific">Pythium oligandrum</name>
    <name type="common">Mycoparasitic fungus</name>
    <dbReference type="NCBI Taxonomy" id="41045"/>
    <lineage>
        <taxon>Eukaryota</taxon>
        <taxon>Sar</taxon>
        <taxon>Stramenopiles</taxon>
        <taxon>Oomycota</taxon>
        <taxon>Peronosporomycetes</taxon>
        <taxon>Pythiales</taxon>
        <taxon>Pythiaceae</taxon>
        <taxon>Pythium</taxon>
    </lineage>
</organism>
<keyword evidence="2" id="KW-1185">Reference proteome</keyword>
<dbReference type="SUPFAM" id="SSF48403">
    <property type="entry name" value="Ankyrin repeat"/>
    <property type="match status" value="1"/>
</dbReference>
<dbReference type="InterPro" id="IPR002110">
    <property type="entry name" value="Ankyrin_rpt"/>
</dbReference>
<accession>A0A8K1FKK7</accession>
<comment type="caution">
    <text evidence="1">The sequence shown here is derived from an EMBL/GenBank/DDBJ whole genome shotgun (WGS) entry which is preliminary data.</text>
</comment>
<dbReference type="PANTHER" id="PTHR46586">
    <property type="entry name" value="ANKYRIN REPEAT-CONTAINING PROTEIN"/>
    <property type="match status" value="1"/>
</dbReference>
<dbReference type="OrthoDB" id="67499at2759"/>
<reference evidence="1" key="1">
    <citation type="submission" date="2019-03" db="EMBL/GenBank/DDBJ databases">
        <title>Long read genome sequence of the mycoparasitic Pythium oligandrum ATCC 38472 isolated from sugarbeet rhizosphere.</title>
        <authorList>
            <person name="Gaulin E."/>
        </authorList>
    </citation>
    <scope>NUCLEOTIDE SEQUENCE</scope>
    <source>
        <strain evidence="1">ATCC 38472_TT</strain>
    </source>
</reference>
<dbReference type="InterPro" id="IPR052050">
    <property type="entry name" value="SecEffector_AnkRepeat"/>
</dbReference>
<sequence length="379" mass="42117">MTSALLVLSNAGLVKHVASFQSGIPLPLGQFWCAFEPDRAKRHKVDELPALIVRHGNAELLDLLIKHPVWTHETDSAPRKVSMDEAWREAIRCGRVDIVESLIQQNVERPTNRSLWILAITSFQGDFAILDLLKSACPNEVEELSDARSRSIIGFTVTDVALVEWIHANLTIPLPCSLMDAAAGRGDLPMLEFLHTHRKEGSGDVDTLKLLLKRSIELPPVRSEWMNRLAMAGQLAGLEFLYDHTQSRCTTTGIDGALSNAHLPVAQFLLKRGTIPSEPSPLMFRPFFPVTMAYDLVKLTEQAASRGDLPYVRFMCEELNVTKASARALYYSARHGHLDVVKYLHDSCPEVCSSNVLEGAAEAGQLDVVRYLLQKCKKA</sequence>
<dbReference type="EMBL" id="SPLM01000073">
    <property type="protein sequence ID" value="TMW62927.1"/>
    <property type="molecule type" value="Genomic_DNA"/>
</dbReference>
<dbReference type="InterPro" id="IPR036770">
    <property type="entry name" value="Ankyrin_rpt-contain_sf"/>
</dbReference>
<protein>
    <submittedName>
        <fullName evidence="1">Uncharacterized protein</fullName>
    </submittedName>
</protein>
<dbReference type="AlphaFoldDB" id="A0A8K1FKK7"/>
<dbReference type="Gene3D" id="1.25.40.20">
    <property type="entry name" value="Ankyrin repeat-containing domain"/>
    <property type="match status" value="2"/>
</dbReference>
<dbReference type="PANTHER" id="PTHR46586:SF3">
    <property type="entry name" value="ANKYRIN REPEAT-CONTAINING PROTEIN"/>
    <property type="match status" value="1"/>
</dbReference>
<dbReference type="Proteomes" id="UP000794436">
    <property type="component" value="Unassembled WGS sequence"/>
</dbReference>
<proteinExistence type="predicted"/>
<name>A0A8K1FKK7_PYTOL</name>
<gene>
    <name evidence="1" type="ORF">Poli38472_005545</name>
</gene>
<dbReference type="Pfam" id="PF12796">
    <property type="entry name" value="Ank_2"/>
    <property type="match status" value="1"/>
</dbReference>
<evidence type="ECO:0000313" key="1">
    <source>
        <dbReference type="EMBL" id="TMW62927.1"/>
    </source>
</evidence>